<dbReference type="AlphaFoldDB" id="A0A833YX09"/>
<sequence>MVQAAPVEAVLPCGAWRSLTRPQLQALLTSVAGPRAPRLHRLVPPHVTVGSAGLSGPSCGGSVADHTGSGWLDPVQGRWRSQLAVTAGGHTWLCRRAGKRPPATFCKTLRKTCHQGKEPWLVSGWCPVPQVADHGAAQPPGLWGPIPTINR</sequence>
<organism evidence="1 2">
    <name type="scientific">Phyllostomus discolor</name>
    <name type="common">pale spear-nosed bat</name>
    <dbReference type="NCBI Taxonomy" id="89673"/>
    <lineage>
        <taxon>Eukaryota</taxon>
        <taxon>Metazoa</taxon>
        <taxon>Chordata</taxon>
        <taxon>Craniata</taxon>
        <taxon>Vertebrata</taxon>
        <taxon>Euteleostomi</taxon>
        <taxon>Mammalia</taxon>
        <taxon>Eutheria</taxon>
        <taxon>Laurasiatheria</taxon>
        <taxon>Chiroptera</taxon>
        <taxon>Yangochiroptera</taxon>
        <taxon>Phyllostomidae</taxon>
        <taxon>Phyllostominae</taxon>
        <taxon>Phyllostomus</taxon>
    </lineage>
</organism>
<accession>A0A833YX09</accession>
<reference evidence="1 2" key="1">
    <citation type="journal article" date="2020" name="Nature">
        <title>Six reference-quality genomes reveal evolution of bat adaptations.</title>
        <authorList>
            <person name="Jebb D."/>
            <person name="Huang Z."/>
            <person name="Pippel M."/>
            <person name="Hughes G.M."/>
            <person name="Lavrichenko K."/>
            <person name="Devanna P."/>
            <person name="Winkler S."/>
            <person name="Jermiin L.S."/>
            <person name="Skirmuntt E.C."/>
            <person name="Katzourakis A."/>
            <person name="Burkitt-Gray L."/>
            <person name="Ray D.A."/>
            <person name="Sullivan K.A.M."/>
            <person name="Roscito J.G."/>
            <person name="Kirilenko B.M."/>
            <person name="Davalos L.M."/>
            <person name="Corthals A.P."/>
            <person name="Power M.L."/>
            <person name="Jones G."/>
            <person name="Ransome R.D."/>
            <person name="Dechmann D.K.N."/>
            <person name="Locatelli A.G."/>
            <person name="Puechmaille S.J."/>
            <person name="Fedrigo O."/>
            <person name="Jarvis E.D."/>
            <person name="Hiller M."/>
            <person name="Vernes S.C."/>
            <person name="Myers E.W."/>
            <person name="Teeling E.C."/>
        </authorList>
    </citation>
    <scope>NUCLEOTIDE SEQUENCE [LARGE SCALE GENOMIC DNA]</scope>
    <source>
        <strain evidence="1">Bat1K_MPI-CBG_1</strain>
    </source>
</reference>
<name>A0A833YX09_9CHIR</name>
<evidence type="ECO:0000313" key="2">
    <source>
        <dbReference type="Proteomes" id="UP000664940"/>
    </source>
</evidence>
<gene>
    <name evidence="1" type="ORF">HJG60_008518</name>
</gene>
<comment type="caution">
    <text evidence="1">The sequence shown here is derived from an EMBL/GenBank/DDBJ whole genome shotgun (WGS) entry which is preliminary data.</text>
</comment>
<dbReference type="EMBL" id="JABVXQ010000012">
    <property type="protein sequence ID" value="KAF6084237.1"/>
    <property type="molecule type" value="Genomic_DNA"/>
</dbReference>
<protein>
    <submittedName>
        <fullName evidence="1">Uncharacterized protein</fullName>
    </submittedName>
</protein>
<proteinExistence type="predicted"/>
<dbReference type="Proteomes" id="UP000664940">
    <property type="component" value="Unassembled WGS sequence"/>
</dbReference>
<evidence type="ECO:0000313" key="1">
    <source>
        <dbReference type="EMBL" id="KAF6084237.1"/>
    </source>
</evidence>